<dbReference type="RefSeq" id="WP_135171714.1">
    <property type="nucleotide sequence ID" value="NZ_SPQU01000040.1"/>
</dbReference>
<gene>
    <name evidence="1" type="ORF">E4K66_36495</name>
</gene>
<sequence length="569" mass="64458">MKVLVRDYVASLKEREELDAILPDLLSELGFNVISRPGRGTTQRGVDIAAIERGKNGKQRFFLFTVKPGDLTRQEWDGNSQKVRPSLNEILDDYIPTRIPEAYRKLKIVIVICIGGDVHESARSLLTQFTKRHTTRRVSFEEWNGDKIAELLLSGILREELLPKQQRSSFQKAVAMVDQPDIAFEHFSRLILSLRNDIKKSKDAVRVSRQIYICLWVLFVWARDIDNLDAPFRASEAALLNLWEIMKPFIGKRTADAKAIAAVIQHTVNLHIQIGTSFLDRKVIPHVNHRHRLSTAVATRTSVDVNLRLFDTLGRLAMVGHWMAWASSIGGTTNREFDKLRERLVKSGVQMISNNPALFLPLLDEHAIEITLFLMLAVQSGAFGDMHAWLMEMNSRLDFATRTNGQYPCRFSEYQDLIAHPREDTDEYRKDALPGSILIPTLAAWLAAFREFEALGRLIRLKVDKLESCTVQLWLPEMESEDHLYLNDDSHGAALADLPIEGDGTQLLQTIKEACDTSEGFTALSATRTGYWPIILMACRHYRLPIPPQFWIAHLIPPATKDASGVSSS</sequence>
<evidence type="ECO:0008006" key="3">
    <source>
        <dbReference type="Google" id="ProtNLM"/>
    </source>
</evidence>
<name>A0A4Y9KPW7_9BRAD</name>
<comment type="caution">
    <text evidence="1">The sequence shown here is derived from an EMBL/GenBank/DDBJ whole genome shotgun (WGS) entry which is preliminary data.</text>
</comment>
<dbReference type="OrthoDB" id="5540856at2"/>
<proteinExistence type="predicted"/>
<evidence type="ECO:0000313" key="2">
    <source>
        <dbReference type="Proteomes" id="UP000298225"/>
    </source>
</evidence>
<dbReference type="EMBL" id="SPQU01000040">
    <property type="protein sequence ID" value="TFV30176.1"/>
    <property type="molecule type" value="Genomic_DNA"/>
</dbReference>
<organism evidence="1 2">
    <name type="scientific">Bradyrhizobium frederickii</name>
    <dbReference type="NCBI Taxonomy" id="2560054"/>
    <lineage>
        <taxon>Bacteria</taxon>
        <taxon>Pseudomonadati</taxon>
        <taxon>Pseudomonadota</taxon>
        <taxon>Alphaproteobacteria</taxon>
        <taxon>Hyphomicrobiales</taxon>
        <taxon>Nitrobacteraceae</taxon>
        <taxon>Bradyrhizobium</taxon>
    </lineage>
</organism>
<protein>
    <recommendedName>
        <fullName evidence="3">Chemotaxis protein</fullName>
    </recommendedName>
</protein>
<dbReference type="AlphaFoldDB" id="A0A4Y9KPW7"/>
<accession>A0A4Y9KPW7</accession>
<keyword evidence="2" id="KW-1185">Reference proteome</keyword>
<reference evidence="1 2" key="1">
    <citation type="submission" date="2019-03" db="EMBL/GenBank/DDBJ databases">
        <title>Bradyrhizobium strains diversity isolated from Chamaecrista fasciculata.</title>
        <authorList>
            <person name="Urquiaga M.C.O."/>
            <person name="Hungria M."/>
            <person name="Delamuta J.R.M."/>
        </authorList>
    </citation>
    <scope>NUCLEOTIDE SEQUENCE [LARGE SCALE GENOMIC DNA]</scope>
    <source>
        <strain evidence="1 2">CNPSo 3424</strain>
    </source>
</reference>
<dbReference type="Proteomes" id="UP000298225">
    <property type="component" value="Unassembled WGS sequence"/>
</dbReference>
<evidence type="ECO:0000313" key="1">
    <source>
        <dbReference type="EMBL" id="TFV30176.1"/>
    </source>
</evidence>